<dbReference type="Proteomes" id="UP000235547">
    <property type="component" value="Unassembled WGS sequence"/>
</dbReference>
<dbReference type="SMART" id="SM00898">
    <property type="entry name" value="Fapy_DNA_glyco"/>
    <property type="match status" value="1"/>
</dbReference>
<dbReference type="InterPro" id="IPR012319">
    <property type="entry name" value="FPG_cat"/>
</dbReference>
<evidence type="ECO:0000256" key="5">
    <source>
        <dbReference type="ARBA" id="ARBA00022763"/>
    </source>
</evidence>
<evidence type="ECO:0000256" key="1">
    <source>
        <dbReference type="ARBA" id="ARBA00001668"/>
    </source>
</evidence>
<organism evidence="18 19">
    <name type="scientific">Halomonas urumqiensis</name>
    <dbReference type="NCBI Taxonomy" id="1684789"/>
    <lineage>
        <taxon>Bacteria</taxon>
        <taxon>Pseudomonadati</taxon>
        <taxon>Pseudomonadota</taxon>
        <taxon>Gammaproteobacteria</taxon>
        <taxon>Oceanospirillales</taxon>
        <taxon>Halomonadaceae</taxon>
        <taxon>Halomonas</taxon>
    </lineage>
</organism>
<evidence type="ECO:0000313" key="18">
    <source>
        <dbReference type="EMBL" id="PMR80345.1"/>
    </source>
</evidence>
<dbReference type="SUPFAM" id="SSF57716">
    <property type="entry name" value="Glucocorticoid receptor-like (DNA-binding domain)"/>
    <property type="match status" value="1"/>
</dbReference>
<keyword evidence="10 15" id="KW-0234">DNA repair</keyword>
<dbReference type="InterPro" id="IPR015886">
    <property type="entry name" value="H2TH_FPG"/>
</dbReference>
<keyword evidence="9 15" id="KW-0238">DNA-binding</keyword>
<evidence type="ECO:0000256" key="3">
    <source>
        <dbReference type="ARBA" id="ARBA00011245"/>
    </source>
</evidence>
<evidence type="ECO:0000256" key="4">
    <source>
        <dbReference type="ARBA" id="ARBA00022723"/>
    </source>
</evidence>
<protein>
    <recommendedName>
        <fullName evidence="15">Formamidopyrimidine-DNA glycosylase</fullName>
        <shortName evidence="15">Fapy-DNA glycosylase</shortName>
        <ecNumber evidence="15">3.2.2.23</ecNumber>
    </recommendedName>
    <alternativeName>
        <fullName evidence="15">DNA-(apurinic or apyrimidinic site) lyase MutM</fullName>
        <shortName evidence="15">AP lyase MutM</shortName>
        <ecNumber evidence="15">4.2.99.18</ecNumber>
    </alternativeName>
</protein>
<dbReference type="GO" id="GO:0003684">
    <property type="term" value="F:damaged DNA binding"/>
    <property type="evidence" value="ECO:0007669"/>
    <property type="project" value="InterPro"/>
</dbReference>
<dbReference type="InterPro" id="IPR010663">
    <property type="entry name" value="Znf_FPG/IleRS"/>
</dbReference>
<keyword evidence="8 15" id="KW-0862">Zinc</keyword>
<keyword evidence="4 15" id="KW-0479">Metal-binding</keyword>
<dbReference type="SUPFAM" id="SSF81624">
    <property type="entry name" value="N-terminal domain of MutM-like DNA repair proteins"/>
    <property type="match status" value="1"/>
</dbReference>
<dbReference type="HAMAP" id="MF_00103">
    <property type="entry name" value="Fapy_DNA_glycosyl"/>
    <property type="match status" value="1"/>
</dbReference>
<feature type="active site" description="Proton donor; for beta-elimination activity" evidence="15">
    <location>
        <position position="58"/>
    </location>
</feature>
<name>A0A2N7UIX3_9GAMM</name>
<dbReference type="PROSITE" id="PS51066">
    <property type="entry name" value="ZF_FPG_2"/>
    <property type="match status" value="1"/>
</dbReference>
<feature type="domain" description="Formamidopyrimidine-DNA glycosylase catalytic" evidence="17">
    <location>
        <begin position="2"/>
        <end position="120"/>
    </location>
</feature>
<dbReference type="InterPro" id="IPR015887">
    <property type="entry name" value="DNA_glyclase_Znf_dom_DNA_BS"/>
</dbReference>
<dbReference type="NCBIfam" id="TIGR00577">
    <property type="entry name" value="fpg"/>
    <property type="match status" value="1"/>
</dbReference>
<evidence type="ECO:0000256" key="9">
    <source>
        <dbReference type="ARBA" id="ARBA00023125"/>
    </source>
</evidence>
<feature type="active site" description="Schiff-base intermediate with DNA" evidence="15">
    <location>
        <position position="2"/>
    </location>
</feature>
<evidence type="ECO:0000256" key="8">
    <source>
        <dbReference type="ARBA" id="ARBA00022833"/>
    </source>
</evidence>
<comment type="subunit">
    <text evidence="3 15">Monomer.</text>
</comment>
<dbReference type="Pfam" id="PF01149">
    <property type="entry name" value="Fapy_DNA_glyco"/>
    <property type="match status" value="1"/>
</dbReference>
<comment type="caution">
    <text evidence="18">The sequence shown here is derived from an EMBL/GenBank/DDBJ whole genome shotgun (WGS) entry which is preliminary data.</text>
</comment>
<feature type="binding site" evidence="15">
    <location>
        <position position="159"/>
    </location>
    <ligand>
        <name>DNA</name>
        <dbReference type="ChEBI" id="CHEBI:16991"/>
    </ligand>
</feature>
<evidence type="ECO:0000256" key="14">
    <source>
        <dbReference type="ARBA" id="ARBA00044632"/>
    </source>
</evidence>
<comment type="function">
    <text evidence="15">Involved in base excision repair of DNA damaged by oxidation or by mutagenic agents. Acts as DNA glycosylase that recognizes and removes damaged bases. Has a preference for oxidized purines, such as 7,8-dihydro-8-oxoguanine (8-oxoG). Has AP (apurinic/apyrimidinic) lyase activity and introduces nicks in the DNA strand. Cleaves the DNA backbone by beta-delta elimination to generate a single-strand break at the site of the removed base with both 3'- and 5'-phosphates.</text>
</comment>
<dbReference type="PROSITE" id="PS51068">
    <property type="entry name" value="FPG_CAT"/>
    <property type="match status" value="1"/>
</dbReference>
<dbReference type="PANTHER" id="PTHR22993:SF9">
    <property type="entry name" value="FORMAMIDOPYRIMIDINE-DNA GLYCOSYLASE"/>
    <property type="match status" value="1"/>
</dbReference>
<evidence type="ECO:0000256" key="11">
    <source>
        <dbReference type="ARBA" id="ARBA00023239"/>
    </source>
</evidence>
<accession>A0A2N7UIX3</accession>
<evidence type="ECO:0000256" key="6">
    <source>
        <dbReference type="ARBA" id="ARBA00022771"/>
    </source>
</evidence>
<dbReference type="SMART" id="SM01232">
    <property type="entry name" value="H2TH"/>
    <property type="match status" value="1"/>
</dbReference>
<feature type="binding site" evidence="15">
    <location>
        <position position="117"/>
    </location>
    <ligand>
        <name>DNA</name>
        <dbReference type="ChEBI" id="CHEBI:16991"/>
    </ligand>
</feature>
<keyword evidence="19" id="KW-1185">Reference proteome</keyword>
<dbReference type="FunFam" id="1.10.8.50:FF:000003">
    <property type="entry name" value="Formamidopyrimidine-DNA glycosylase"/>
    <property type="match status" value="1"/>
</dbReference>
<dbReference type="InterPro" id="IPR010979">
    <property type="entry name" value="Ribosomal_uS13-like_H2TH"/>
</dbReference>
<dbReference type="GO" id="GO:0140078">
    <property type="term" value="F:class I DNA-(apurinic or apyrimidinic site) endonuclease activity"/>
    <property type="evidence" value="ECO:0007669"/>
    <property type="project" value="UniProtKB-EC"/>
</dbReference>
<proteinExistence type="inferred from homology"/>
<dbReference type="InterPro" id="IPR000214">
    <property type="entry name" value="Znf_DNA_glyclase/AP_lyase"/>
</dbReference>
<feature type="domain" description="FPG-type" evidence="16">
    <location>
        <begin position="244"/>
        <end position="278"/>
    </location>
</feature>
<evidence type="ECO:0000313" key="19">
    <source>
        <dbReference type="Proteomes" id="UP000235547"/>
    </source>
</evidence>
<evidence type="ECO:0000256" key="7">
    <source>
        <dbReference type="ARBA" id="ARBA00022801"/>
    </source>
</evidence>
<dbReference type="EC" id="4.2.99.18" evidence="15"/>
<feature type="active site" description="Proton donor; for delta-elimination activity" evidence="15">
    <location>
        <position position="268"/>
    </location>
</feature>
<keyword evidence="5 15" id="KW-0227">DNA damage</keyword>
<gene>
    <name evidence="15" type="primary">mutM</name>
    <name evidence="15" type="synonym">fpg</name>
    <name evidence="18" type="ORF">C1H70_09105</name>
</gene>
<dbReference type="NCBIfam" id="NF002211">
    <property type="entry name" value="PRK01103.1"/>
    <property type="match status" value="1"/>
</dbReference>
<dbReference type="CDD" id="cd08966">
    <property type="entry name" value="EcFpg-like_N"/>
    <property type="match status" value="1"/>
</dbReference>
<dbReference type="RefSeq" id="WP_102588036.1">
    <property type="nucleotide sequence ID" value="NZ_BNAE01000006.1"/>
</dbReference>
<reference evidence="18 19" key="1">
    <citation type="submission" date="2018-01" db="EMBL/GenBank/DDBJ databases">
        <title>Halomonas endophytica sp. nov., isolated from storage liquid in the stems of Populus euphratica.</title>
        <authorList>
            <person name="Chen C."/>
        </authorList>
    </citation>
    <scope>NUCLEOTIDE SEQUENCE [LARGE SCALE GENOMIC DNA]</scope>
    <source>
        <strain evidence="18 19">BZ-SZ-XJ27</strain>
    </source>
</reference>
<comment type="catalytic activity">
    <reaction evidence="1 15">
        <text>Hydrolysis of DNA containing ring-opened 7-methylguanine residues, releasing 2,6-diamino-4-hydroxy-5-(N-methyl)formamidopyrimidine.</text>
        <dbReference type="EC" id="3.2.2.23"/>
    </reaction>
</comment>
<evidence type="ECO:0000256" key="15">
    <source>
        <dbReference type="HAMAP-Rule" id="MF_00103"/>
    </source>
</evidence>
<dbReference type="Pfam" id="PF06831">
    <property type="entry name" value="H2TH"/>
    <property type="match status" value="1"/>
</dbReference>
<evidence type="ECO:0000256" key="12">
    <source>
        <dbReference type="ARBA" id="ARBA00023268"/>
    </source>
</evidence>
<dbReference type="Gene3D" id="1.10.8.50">
    <property type="match status" value="1"/>
</dbReference>
<keyword evidence="12 15" id="KW-0511">Multifunctional enzyme</keyword>
<dbReference type="EMBL" id="PNRG01000018">
    <property type="protein sequence ID" value="PMR80345.1"/>
    <property type="molecule type" value="Genomic_DNA"/>
</dbReference>
<keyword evidence="11 15" id="KW-0456">Lyase</keyword>
<dbReference type="SUPFAM" id="SSF46946">
    <property type="entry name" value="S13-like H2TH domain"/>
    <property type="match status" value="1"/>
</dbReference>
<feature type="binding site" evidence="15">
    <location>
        <position position="98"/>
    </location>
    <ligand>
        <name>DNA</name>
        <dbReference type="ChEBI" id="CHEBI:16991"/>
    </ligand>
</feature>
<dbReference type="AlphaFoldDB" id="A0A2N7UIX3"/>
<evidence type="ECO:0000259" key="17">
    <source>
        <dbReference type="PROSITE" id="PS51068"/>
    </source>
</evidence>
<evidence type="ECO:0000256" key="2">
    <source>
        <dbReference type="ARBA" id="ARBA00009409"/>
    </source>
</evidence>
<comment type="catalytic activity">
    <reaction evidence="14 15">
        <text>2'-deoxyribonucleotide-(2'-deoxyribose 5'-phosphate)-2'-deoxyribonucleotide-DNA = a 3'-end 2'-deoxyribonucleotide-(2,3-dehydro-2,3-deoxyribose 5'-phosphate)-DNA + a 5'-end 5'-phospho-2'-deoxyribonucleoside-DNA + H(+)</text>
        <dbReference type="Rhea" id="RHEA:66592"/>
        <dbReference type="Rhea" id="RHEA-COMP:13180"/>
        <dbReference type="Rhea" id="RHEA-COMP:16897"/>
        <dbReference type="Rhea" id="RHEA-COMP:17067"/>
        <dbReference type="ChEBI" id="CHEBI:15378"/>
        <dbReference type="ChEBI" id="CHEBI:136412"/>
        <dbReference type="ChEBI" id="CHEBI:157695"/>
        <dbReference type="ChEBI" id="CHEBI:167181"/>
        <dbReference type="EC" id="4.2.99.18"/>
    </reaction>
</comment>
<keyword evidence="13 15" id="KW-0326">Glycosidase</keyword>
<evidence type="ECO:0000256" key="13">
    <source>
        <dbReference type="ARBA" id="ARBA00023295"/>
    </source>
</evidence>
<feature type="active site" description="Proton donor" evidence="15">
    <location>
        <position position="3"/>
    </location>
</feature>
<dbReference type="Gene3D" id="3.20.190.10">
    <property type="entry name" value="MutM-like, N-terminal"/>
    <property type="match status" value="1"/>
</dbReference>
<dbReference type="EC" id="3.2.2.23" evidence="15"/>
<dbReference type="PROSITE" id="PS01242">
    <property type="entry name" value="ZF_FPG_1"/>
    <property type="match status" value="1"/>
</dbReference>
<dbReference type="GO" id="GO:0008270">
    <property type="term" value="F:zinc ion binding"/>
    <property type="evidence" value="ECO:0007669"/>
    <property type="project" value="UniProtKB-UniRule"/>
</dbReference>
<dbReference type="InterPro" id="IPR020629">
    <property type="entry name" value="FPG_Glyclase"/>
</dbReference>
<evidence type="ECO:0000256" key="10">
    <source>
        <dbReference type="ARBA" id="ARBA00023204"/>
    </source>
</evidence>
<keyword evidence="7 15" id="KW-0378">Hydrolase</keyword>
<keyword evidence="6 15" id="KW-0863">Zinc-finger</keyword>
<dbReference type="GO" id="GO:0034039">
    <property type="term" value="F:8-oxo-7,8-dihydroguanine DNA N-glycosylase activity"/>
    <property type="evidence" value="ECO:0007669"/>
    <property type="project" value="TreeGrafter"/>
</dbReference>
<sequence length="278" mass="30647">MPELPEVETTRRGIAPHLEGREISEVIVRQPRLRVPVPGDLVERLVGARIGVLDRRAKYLLVPVLPGSPREPAGTLLWHLGMSGSLRMARIGDLPKKHDHVDLVLDDGAILRYHDPRRFGFVDWLSGTPDTDTRLARLGPEPLSEAFDGERLFSLSRGRRLAVKPFLMDNAVVVGVGNIYASEALFLAGIDPRRAAGRISRERYDRLAAAVREVLAAAIAQGGTTLRDFVSGTGEPGYFKQRLNVYGRNGQPCQRCGAELRLVTLGQRASVFCRVCQS</sequence>
<dbReference type="Pfam" id="PF06827">
    <property type="entry name" value="zf-FPG_IleRS"/>
    <property type="match status" value="1"/>
</dbReference>
<dbReference type="OrthoDB" id="9800855at2"/>
<evidence type="ECO:0000259" key="16">
    <source>
        <dbReference type="PROSITE" id="PS51066"/>
    </source>
</evidence>
<comment type="similarity">
    <text evidence="2 15">Belongs to the FPG family.</text>
</comment>
<comment type="cofactor">
    <cofactor evidence="15">
        <name>Zn(2+)</name>
        <dbReference type="ChEBI" id="CHEBI:29105"/>
    </cofactor>
    <text evidence="15">Binds 1 zinc ion per subunit.</text>
</comment>
<dbReference type="InterPro" id="IPR035937">
    <property type="entry name" value="FPG_N"/>
</dbReference>
<dbReference type="GO" id="GO:0006284">
    <property type="term" value="P:base-excision repair"/>
    <property type="evidence" value="ECO:0007669"/>
    <property type="project" value="InterPro"/>
</dbReference>
<dbReference type="PANTHER" id="PTHR22993">
    <property type="entry name" value="FORMAMIDOPYRIMIDINE-DNA GLYCOSYLASE"/>
    <property type="match status" value="1"/>
</dbReference>